<dbReference type="Proteomes" id="UP001342314">
    <property type="component" value="Unassembled WGS sequence"/>
</dbReference>
<dbReference type="EMBL" id="BQKY01000003">
    <property type="protein sequence ID" value="GJN88485.1"/>
    <property type="molecule type" value="Genomic_DNA"/>
</dbReference>
<accession>A0AAV5GFV7</accession>
<reference evidence="1 2" key="1">
    <citation type="submission" date="2021-12" db="EMBL/GenBank/DDBJ databases">
        <title>High titer production of polyol ester of fatty acids by Rhodotorula paludigena BS15 towards product separation-free biomass refinery.</title>
        <authorList>
            <person name="Mano J."/>
            <person name="Ono H."/>
            <person name="Tanaka T."/>
            <person name="Naito K."/>
            <person name="Sushida H."/>
            <person name="Ike M."/>
            <person name="Tokuyasu K."/>
            <person name="Kitaoka M."/>
        </authorList>
    </citation>
    <scope>NUCLEOTIDE SEQUENCE [LARGE SCALE GENOMIC DNA]</scope>
    <source>
        <strain evidence="1 2">BS15</strain>
    </source>
</reference>
<keyword evidence="2" id="KW-1185">Reference proteome</keyword>
<dbReference type="AlphaFoldDB" id="A0AAV5GFV7"/>
<proteinExistence type="predicted"/>
<protein>
    <recommendedName>
        <fullName evidence="3">Metallothionein</fullName>
    </recommendedName>
</protein>
<evidence type="ECO:0008006" key="3">
    <source>
        <dbReference type="Google" id="ProtNLM"/>
    </source>
</evidence>
<evidence type="ECO:0000313" key="2">
    <source>
        <dbReference type="Proteomes" id="UP001342314"/>
    </source>
</evidence>
<gene>
    <name evidence="1" type="ORF">Rhopal_001451-T1</name>
</gene>
<sequence>MTTCNCSSVGSCNLFDAHILPWALAKARGTLKCPPNTCACAKCDGGKAKREACDCVAKDSEGTETCACSSKEDCKCGSSCTCKSCGHNSGKL</sequence>
<comment type="caution">
    <text evidence="1">The sequence shown here is derived from an EMBL/GenBank/DDBJ whole genome shotgun (WGS) entry which is preliminary data.</text>
</comment>
<organism evidence="1 2">
    <name type="scientific">Rhodotorula paludigena</name>
    <dbReference type="NCBI Taxonomy" id="86838"/>
    <lineage>
        <taxon>Eukaryota</taxon>
        <taxon>Fungi</taxon>
        <taxon>Dikarya</taxon>
        <taxon>Basidiomycota</taxon>
        <taxon>Pucciniomycotina</taxon>
        <taxon>Microbotryomycetes</taxon>
        <taxon>Sporidiobolales</taxon>
        <taxon>Sporidiobolaceae</taxon>
        <taxon>Rhodotorula</taxon>
    </lineage>
</organism>
<evidence type="ECO:0000313" key="1">
    <source>
        <dbReference type="EMBL" id="GJN88485.1"/>
    </source>
</evidence>
<name>A0AAV5GFV7_9BASI</name>